<evidence type="ECO:0000256" key="10">
    <source>
        <dbReference type="RuleBase" id="RU361115"/>
    </source>
</evidence>
<evidence type="ECO:0000256" key="9">
    <source>
        <dbReference type="ARBA" id="ARBA00023160"/>
    </source>
</evidence>
<keyword evidence="8 10" id="KW-0472">Membrane</keyword>
<dbReference type="GO" id="GO:0034625">
    <property type="term" value="P:fatty acid elongation, monounsaturated fatty acid"/>
    <property type="evidence" value="ECO:0007669"/>
    <property type="project" value="TreeGrafter"/>
</dbReference>
<name>A0A9Q0YJX7_HOLLE</name>
<dbReference type="PROSITE" id="PS01188">
    <property type="entry name" value="ELO"/>
    <property type="match status" value="1"/>
</dbReference>
<dbReference type="GO" id="GO:0009922">
    <property type="term" value="F:fatty acid elongase activity"/>
    <property type="evidence" value="ECO:0007669"/>
    <property type="project" value="UniProtKB-EC"/>
</dbReference>
<reference evidence="12" key="1">
    <citation type="submission" date="2021-10" db="EMBL/GenBank/DDBJ databases">
        <title>Tropical sea cucumber genome reveals ecological adaptation and Cuvierian tubules defense mechanism.</title>
        <authorList>
            <person name="Chen T."/>
        </authorList>
    </citation>
    <scope>NUCLEOTIDE SEQUENCE</scope>
    <source>
        <strain evidence="12">Nanhai2018</strain>
        <tissue evidence="12">Muscle</tissue>
    </source>
</reference>
<dbReference type="Proteomes" id="UP001152320">
    <property type="component" value="Chromosome 19"/>
</dbReference>
<dbReference type="OrthoDB" id="434092at2759"/>
<evidence type="ECO:0000256" key="1">
    <source>
        <dbReference type="ARBA" id="ARBA00004141"/>
    </source>
</evidence>
<keyword evidence="9 10" id="KW-0275">Fatty acid biosynthesis</keyword>
<gene>
    <name evidence="12" type="ORF">HOLleu_36578</name>
</gene>
<keyword evidence="2 10" id="KW-0444">Lipid biosynthesis</keyword>
<comment type="subcellular location">
    <subcellularLocation>
        <location evidence="1">Membrane</location>
        <topology evidence="1">Multi-pass membrane protein</topology>
    </subcellularLocation>
</comment>
<evidence type="ECO:0000256" key="7">
    <source>
        <dbReference type="ARBA" id="ARBA00023098"/>
    </source>
</evidence>
<feature type="transmembrane region" description="Helical" evidence="10">
    <location>
        <begin position="64"/>
        <end position="84"/>
    </location>
</feature>
<feature type="region of interest" description="Disordered" evidence="11">
    <location>
        <begin position="270"/>
        <end position="302"/>
    </location>
</feature>
<evidence type="ECO:0000256" key="8">
    <source>
        <dbReference type="ARBA" id="ARBA00023136"/>
    </source>
</evidence>
<keyword evidence="3 10" id="KW-0808">Transferase</keyword>
<dbReference type="AlphaFoldDB" id="A0A9Q0YJX7"/>
<comment type="caution">
    <text evidence="12">The sequence shown here is derived from an EMBL/GenBank/DDBJ whole genome shotgun (WGS) entry which is preliminary data.</text>
</comment>
<dbReference type="PANTHER" id="PTHR11157">
    <property type="entry name" value="FATTY ACID ACYL TRANSFERASE-RELATED"/>
    <property type="match status" value="1"/>
</dbReference>
<dbReference type="Pfam" id="PF01151">
    <property type="entry name" value="ELO"/>
    <property type="match status" value="1"/>
</dbReference>
<sequence length="302" mass="36233">MDFLQDKINDAYEYYLHTLTFSDPRVADWFLMQSPLPTIGIAILYLTFVWLGPKFMANREPFKLQYFMIFYNFSCVLLGCHIVKECLYCAYYKRQYNLFCQEVVYTDDEYELRVAKALWWFYFSKWYEMLDTVIFILRKKNQQVSFLHVYHHTSMFLLWWIGIKWVAGGLSVFGAMVNSFVHIIMYSYYGLSALGPMFYKYLWWKKYLTLLQFVQFVIGLAFAIQSIYFQCKFPLWMQWAFLFYGTSLIILFSNFYIHAYIKKERLPKSEVNTKKKQQNGVKSKKTKNGKISNGVSNGKKYK</sequence>
<keyword evidence="4 10" id="KW-0812">Transmembrane</keyword>
<dbReference type="GO" id="GO:0034626">
    <property type="term" value="P:fatty acid elongation, polyunsaturated fatty acid"/>
    <property type="evidence" value="ECO:0007669"/>
    <property type="project" value="TreeGrafter"/>
</dbReference>
<feature type="transmembrane region" description="Helical" evidence="10">
    <location>
        <begin position="235"/>
        <end position="257"/>
    </location>
</feature>
<evidence type="ECO:0000313" key="12">
    <source>
        <dbReference type="EMBL" id="KAJ8023983.1"/>
    </source>
</evidence>
<dbReference type="GO" id="GO:0019367">
    <property type="term" value="P:fatty acid elongation, saturated fatty acid"/>
    <property type="evidence" value="ECO:0007669"/>
    <property type="project" value="TreeGrafter"/>
</dbReference>
<keyword evidence="13" id="KW-1185">Reference proteome</keyword>
<dbReference type="EC" id="2.3.1.199" evidence="10"/>
<feature type="transmembrane region" description="Helical" evidence="10">
    <location>
        <begin position="29"/>
        <end position="52"/>
    </location>
</feature>
<dbReference type="PANTHER" id="PTHR11157:SF12">
    <property type="entry name" value="ELONGATION OF VERY LONG CHAIN FATTY ACIDS PROTEIN 4"/>
    <property type="match status" value="1"/>
</dbReference>
<evidence type="ECO:0000256" key="6">
    <source>
        <dbReference type="ARBA" id="ARBA00022989"/>
    </source>
</evidence>
<feature type="transmembrane region" description="Helical" evidence="10">
    <location>
        <begin position="183"/>
        <end position="203"/>
    </location>
</feature>
<dbReference type="InterPro" id="IPR002076">
    <property type="entry name" value="ELO_fam"/>
</dbReference>
<proteinExistence type="inferred from homology"/>
<dbReference type="GO" id="GO:0030148">
    <property type="term" value="P:sphingolipid biosynthetic process"/>
    <property type="evidence" value="ECO:0007669"/>
    <property type="project" value="TreeGrafter"/>
</dbReference>
<dbReference type="InterPro" id="IPR030457">
    <property type="entry name" value="ELO_CS"/>
</dbReference>
<comment type="catalytic activity">
    <reaction evidence="10">
        <text>a very-long-chain acyl-CoA + malonyl-CoA + H(+) = a very-long-chain 3-oxoacyl-CoA + CO2 + CoA</text>
        <dbReference type="Rhea" id="RHEA:32727"/>
        <dbReference type="ChEBI" id="CHEBI:15378"/>
        <dbReference type="ChEBI" id="CHEBI:16526"/>
        <dbReference type="ChEBI" id="CHEBI:57287"/>
        <dbReference type="ChEBI" id="CHEBI:57384"/>
        <dbReference type="ChEBI" id="CHEBI:90725"/>
        <dbReference type="ChEBI" id="CHEBI:90736"/>
        <dbReference type="EC" id="2.3.1.199"/>
    </reaction>
</comment>
<feature type="compositionally biased region" description="Basic residues" evidence="11">
    <location>
        <begin position="274"/>
        <end position="288"/>
    </location>
</feature>
<dbReference type="GO" id="GO:0042761">
    <property type="term" value="P:very long-chain fatty acid biosynthetic process"/>
    <property type="evidence" value="ECO:0007669"/>
    <property type="project" value="TreeGrafter"/>
</dbReference>
<evidence type="ECO:0000256" key="4">
    <source>
        <dbReference type="ARBA" id="ARBA00022692"/>
    </source>
</evidence>
<feature type="transmembrane region" description="Helical" evidence="10">
    <location>
        <begin position="210"/>
        <end position="229"/>
    </location>
</feature>
<evidence type="ECO:0000256" key="11">
    <source>
        <dbReference type="SAM" id="MobiDB-lite"/>
    </source>
</evidence>
<evidence type="ECO:0000256" key="3">
    <source>
        <dbReference type="ARBA" id="ARBA00022679"/>
    </source>
</evidence>
<dbReference type="GO" id="GO:0005789">
    <property type="term" value="C:endoplasmic reticulum membrane"/>
    <property type="evidence" value="ECO:0007669"/>
    <property type="project" value="TreeGrafter"/>
</dbReference>
<evidence type="ECO:0000313" key="13">
    <source>
        <dbReference type="Proteomes" id="UP001152320"/>
    </source>
</evidence>
<accession>A0A9Q0YJX7</accession>
<evidence type="ECO:0000256" key="2">
    <source>
        <dbReference type="ARBA" id="ARBA00022516"/>
    </source>
</evidence>
<keyword evidence="7 10" id="KW-0443">Lipid metabolism</keyword>
<dbReference type="EMBL" id="JAIZAY010000019">
    <property type="protein sequence ID" value="KAJ8023983.1"/>
    <property type="molecule type" value="Genomic_DNA"/>
</dbReference>
<keyword evidence="6 10" id="KW-1133">Transmembrane helix</keyword>
<protein>
    <recommendedName>
        <fullName evidence="10">Elongation of very long chain fatty acids protein</fullName>
        <ecNumber evidence="10">2.3.1.199</ecNumber>
    </recommendedName>
    <alternativeName>
        <fullName evidence="10">Very-long-chain 3-oxoacyl-CoA synthase</fullName>
    </alternativeName>
</protein>
<evidence type="ECO:0000256" key="5">
    <source>
        <dbReference type="ARBA" id="ARBA00022832"/>
    </source>
</evidence>
<keyword evidence="5 10" id="KW-0276">Fatty acid metabolism</keyword>
<comment type="similarity">
    <text evidence="10">Belongs to the ELO family.</text>
</comment>
<organism evidence="12 13">
    <name type="scientific">Holothuria leucospilota</name>
    <name type="common">Black long sea cucumber</name>
    <name type="synonym">Mertensiothuria leucospilota</name>
    <dbReference type="NCBI Taxonomy" id="206669"/>
    <lineage>
        <taxon>Eukaryota</taxon>
        <taxon>Metazoa</taxon>
        <taxon>Echinodermata</taxon>
        <taxon>Eleutherozoa</taxon>
        <taxon>Echinozoa</taxon>
        <taxon>Holothuroidea</taxon>
        <taxon>Aspidochirotacea</taxon>
        <taxon>Aspidochirotida</taxon>
        <taxon>Holothuriidae</taxon>
        <taxon>Holothuria</taxon>
    </lineage>
</organism>